<dbReference type="OrthoDB" id="9442170at2759"/>
<reference evidence="3" key="1">
    <citation type="thesis" date="2020" institute="ProQuest LLC" country="789 East Eisenhower Parkway, Ann Arbor, MI, USA">
        <title>Comparative Genomics and Chromosome Evolution.</title>
        <authorList>
            <person name="Mudd A.B."/>
        </authorList>
    </citation>
    <scope>NUCLEOTIDE SEQUENCE</scope>
    <source>
        <strain evidence="3">Female2</strain>
        <tissue evidence="3">Blood</tissue>
    </source>
</reference>
<dbReference type="Pfam" id="PF11357">
    <property type="entry name" value="Spy1"/>
    <property type="match status" value="1"/>
</dbReference>
<dbReference type="AlphaFoldDB" id="A0A8T2JCI8"/>
<dbReference type="EMBL" id="JAACNH010000006">
    <property type="protein sequence ID" value="KAG8441214.1"/>
    <property type="molecule type" value="Genomic_DNA"/>
</dbReference>
<dbReference type="GO" id="GO:0019901">
    <property type="term" value="F:protein kinase binding"/>
    <property type="evidence" value="ECO:0007669"/>
    <property type="project" value="InterPro"/>
</dbReference>
<proteinExistence type="inferred from homology"/>
<comment type="caution">
    <text evidence="3">The sequence shown here is derived from an EMBL/GenBank/DDBJ whole genome shotgun (WGS) entry which is preliminary data.</text>
</comment>
<accession>A0A8T2JCI8</accession>
<evidence type="ECO:0000256" key="2">
    <source>
        <dbReference type="ARBA" id="ARBA00023306"/>
    </source>
</evidence>
<organism evidence="3 4">
    <name type="scientific">Hymenochirus boettgeri</name>
    <name type="common">Congo dwarf clawed frog</name>
    <dbReference type="NCBI Taxonomy" id="247094"/>
    <lineage>
        <taxon>Eukaryota</taxon>
        <taxon>Metazoa</taxon>
        <taxon>Chordata</taxon>
        <taxon>Craniata</taxon>
        <taxon>Vertebrata</taxon>
        <taxon>Euteleostomi</taxon>
        <taxon>Amphibia</taxon>
        <taxon>Batrachia</taxon>
        <taxon>Anura</taxon>
        <taxon>Pipoidea</taxon>
        <taxon>Pipidae</taxon>
        <taxon>Pipinae</taxon>
        <taxon>Hymenochirus</taxon>
    </lineage>
</organism>
<protein>
    <submittedName>
        <fullName evidence="3">Uncharacterized protein</fullName>
    </submittedName>
</protein>
<dbReference type="PANTHER" id="PTHR31545">
    <property type="entry name" value="SEEDY PROTEIN A/C FAMILY MEMBER"/>
    <property type="match status" value="1"/>
</dbReference>
<keyword evidence="4" id="KW-1185">Reference proteome</keyword>
<evidence type="ECO:0000256" key="1">
    <source>
        <dbReference type="ARBA" id="ARBA00010932"/>
    </source>
</evidence>
<dbReference type="PANTHER" id="PTHR31545:SF2">
    <property type="entry name" value="SPEEDY PROTEIN C"/>
    <property type="match status" value="1"/>
</dbReference>
<comment type="similarity">
    <text evidence="1">Belongs to the Speedy/Ringo family.</text>
</comment>
<sequence length="71" mass="8525">MDYRAAVTRRCCEQAMAGNPIHWAWKRERREEHGWARRENDWIQFPMFVTTDTSLQCQVSAITSYSYCYSK</sequence>
<keyword evidence="2" id="KW-0131">Cell cycle</keyword>
<dbReference type="Proteomes" id="UP000812440">
    <property type="component" value="Chromosome 3"/>
</dbReference>
<dbReference type="InterPro" id="IPR052316">
    <property type="entry name" value="Speedy-Ringo_regulator"/>
</dbReference>
<name>A0A8T2JCI8_9PIPI</name>
<evidence type="ECO:0000313" key="4">
    <source>
        <dbReference type="Proteomes" id="UP000812440"/>
    </source>
</evidence>
<dbReference type="InterPro" id="IPR020984">
    <property type="entry name" value="Speedy"/>
</dbReference>
<evidence type="ECO:0000313" key="3">
    <source>
        <dbReference type="EMBL" id="KAG8441214.1"/>
    </source>
</evidence>
<gene>
    <name evidence="3" type="ORF">GDO86_006821</name>
</gene>